<dbReference type="AlphaFoldDB" id="A0A9W6BYZ5"/>
<dbReference type="EMBL" id="BRXU01000037">
    <property type="protein sequence ID" value="GLC60693.1"/>
    <property type="molecule type" value="Genomic_DNA"/>
</dbReference>
<keyword evidence="3" id="KW-1185">Reference proteome</keyword>
<comment type="caution">
    <text evidence="2">The sequence shown here is derived from an EMBL/GenBank/DDBJ whole genome shotgun (WGS) entry which is preliminary data.</text>
</comment>
<feature type="compositionally biased region" description="Polar residues" evidence="1">
    <location>
        <begin position="9"/>
        <end position="20"/>
    </location>
</feature>
<name>A0A9W6BYZ5_9CHLO</name>
<sequence>MHSTDAHPRSQSQSHTTAKRQNAERTAAAFSKEGAGGLSRRHVVPGLAGTHSTAQHSTAQHDLIAAGQVEPSPPPPPASVNECAQRHQPPGDYRPAPAPPPHRSGAERSGAQPTPPLQPSFTAGSQPVRPSDRPKGRIRISVLTYCRSSNPKPTTLRAIAQPQQQQQLTNGPTGSSETHS</sequence>
<accession>A0A9W6BYZ5</accession>
<feature type="region of interest" description="Disordered" evidence="1">
    <location>
        <begin position="1"/>
        <end position="139"/>
    </location>
</feature>
<reference evidence="2 3" key="1">
    <citation type="journal article" date="2023" name="Commun. Biol.">
        <title>Reorganization of the ancestral sex-determining regions during the evolution of trioecy in Pleodorina starrii.</title>
        <authorList>
            <person name="Takahashi K."/>
            <person name="Suzuki S."/>
            <person name="Kawai-Toyooka H."/>
            <person name="Yamamoto K."/>
            <person name="Hamaji T."/>
            <person name="Ootsuki R."/>
            <person name="Yamaguchi H."/>
            <person name="Kawachi M."/>
            <person name="Higashiyama T."/>
            <person name="Nozaki H."/>
        </authorList>
    </citation>
    <scope>NUCLEOTIDE SEQUENCE [LARGE SCALE GENOMIC DNA]</scope>
    <source>
        <strain evidence="2 3">NIES-4479</strain>
    </source>
</reference>
<proteinExistence type="predicted"/>
<organism evidence="2 3">
    <name type="scientific">Pleodorina starrii</name>
    <dbReference type="NCBI Taxonomy" id="330485"/>
    <lineage>
        <taxon>Eukaryota</taxon>
        <taxon>Viridiplantae</taxon>
        <taxon>Chlorophyta</taxon>
        <taxon>core chlorophytes</taxon>
        <taxon>Chlorophyceae</taxon>
        <taxon>CS clade</taxon>
        <taxon>Chlamydomonadales</taxon>
        <taxon>Volvocaceae</taxon>
        <taxon>Pleodorina</taxon>
    </lineage>
</organism>
<protein>
    <submittedName>
        <fullName evidence="2">Uncharacterized protein</fullName>
    </submittedName>
</protein>
<gene>
    <name evidence="2" type="primary">PLESTB002637</name>
    <name evidence="2" type="ORF">PLESTB_001658900</name>
</gene>
<feature type="compositionally biased region" description="Polar residues" evidence="1">
    <location>
        <begin position="168"/>
        <end position="180"/>
    </location>
</feature>
<dbReference type="Proteomes" id="UP001165080">
    <property type="component" value="Unassembled WGS sequence"/>
</dbReference>
<evidence type="ECO:0000256" key="1">
    <source>
        <dbReference type="SAM" id="MobiDB-lite"/>
    </source>
</evidence>
<feature type="region of interest" description="Disordered" evidence="1">
    <location>
        <begin position="159"/>
        <end position="180"/>
    </location>
</feature>
<feature type="compositionally biased region" description="Polar residues" evidence="1">
    <location>
        <begin position="50"/>
        <end position="60"/>
    </location>
</feature>
<evidence type="ECO:0000313" key="3">
    <source>
        <dbReference type="Proteomes" id="UP001165080"/>
    </source>
</evidence>
<evidence type="ECO:0000313" key="2">
    <source>
        <dbReference type="EMBL" id="GLC60693.1"/>
    </source>
</evidence>